<feature type="domain" description="ABC3 transporter permease C-terminal" evidence="7">
    <location>
        <begin position="689"/>
        <end position="802"/>
    </location>
</feature>
<evidence type="ECO:0000313" key="9">
    <source>
        <dbReference type="EMBL" id="SHH99497.1"/>
    </source>
</evidence>
<proteinExistence type="predicted"/>
<dbReference type="RefSeq" id="WP_073143061.1">
    <property type="nucleotide sequence ID" value="NZ_FQWQ01000006.1"/>
</dbReference>
<dbReference type="Pfam" id="PF02687">
    <property type="entry name" value="FtsX"/>
    <property type="match status" value="2"/>
</dbReference>
<name>A0A1M5XI41_9BACT</name>
<evidence type="ECO:0000313" key="10">
    <source>
        <dbReference type="Proteomes" id="UP000184212"/>
    </source>
</evidence>
<feature type="transmembrane region" description="Helical" evidence="6">
    <location>
        <begin position="683"/>
        <end position="708"/>
    </location>
</feature>
<accession>A0A1M5XI41</accession>
<dbReference type="InterPro" id="IPR003838">
    <property type="entry name" value="ABC3_permease_C"/>
</dbReference>
<feature type="transmembrane region" description="Helical" evidence="6">
    <location>
        <begin position="729"/>
        <end position="750"/>
    </location>
</feature>
<evidence type="ECO:0000256" key="2">
    <source>
        <dbReference type="ARBA" id="ARBA00022475"/>
    </source>
</evidence>
<feature type="domain" description="MacB-like periplasmic core" evidence="8">
    <location>
        <begin position="20"/>
        <end position="249"/>
    </location>
</feature>
<feature type="transmembrane region" description="Helical" evidence="6">
    <location>
        <begin position="353"/>
        <end position="371"/>
    </location>
</feature>
<evidence type="ECO:0000259" key="7">
    <source>
        <dbReference type="Pfam" id="PF02687"/>
    </source>
</evidence>
<feature type="domain" description="ABC3 transporter permease C-terminal" evidence="7">
    <location>
        <begin position="304"/>
        <end position="420"/>
    </location>
</feature>
<dbReference type="InterPro" id="IPR050250">
    <property type="entry name" value="Macrolide_Exporter_MacB"/>
</dbReference>
<keyword evidence="3 6" id="KW-0812">Transmembrane</keyword>
<sequence>MIRNYILVALRNIRRHKFFSLINILGLAVSMSVCLGIIMLVADQMMYDQYNTKRDRIYRVITRHLNPDGSGAGNDYSTSPQPLATSLLDDYTGVEKAVRLRRGFGNTWMEMEPDFDVNIPLGGLFADPDALDVFEWELEQGDAKTALTKPYSVVLTRKAANKLFKQPNPVGEVIKVGRLGEYTVTGVLKEKNQKSHIVFEALASYSTIKSLEADSIFSKEDGEYGNWTSGWVYLLLEEGHSPTEIERHLHDITKKNLPERESAADEHIYQFYLQNLTSITPGPFINNPIGPFMPMIFVYFFGGLALLVMITSCFNYTNLSIARSLTRAREIGVRKVNGANRLQIFSQFMSESVVIALFALGLALLLLMVVKPFMLHLKFAQVLKWDLEANYLVFGVFVVFSLVVGLLAGLFPAVVLSKFKPVKVLKGAGSMRLFSRMGLRKSLLVGQFALSLLFILSVLLLYNQLKLFVKADHGFDMANKINVRAKDISLQAMQSELSKYSNIQNVAASSHIPATGVTYGDGFKRTLDEAEDTGVDYFYVDENYLANMNIELLAGRNFRDADGESNKNFLVINETAVKKFQFTSPSDALGQEIYAARDSVKFEIIGVVKDYNHQFMMAKIDPMALRFDTKEFKVLQVKYSGSHDQAVKTIEKAWGKVNPNLKLDYKDFEEEVRFFYNTIFSDFVTIVGVIAFMAIFISCLGLLGMATYATETRLKEISIRKVLGSSDGALVMLLSRGFLGLLCIAVFIAVPAAWFINNLWLELIAYRTEFSVGVIGLGILILLFLGGLTVGSQTIRAAFTNPVDNLKNE</sequence>
<gene>
    <name evidence="9" type="ORF">SAMN04488109_6589</name>
</gene>
<evidence type="ECO:0000259" key="8">
    <source>
        <dbReference type="Pfam" id="PF12704"/>
    </source>
</evidence>
<dbReference type="PANTHER" id="PTHR30572:SF18">
    <property type="entry name" value="ABC-TYPE MACROLIDE FAMILY EXPORT SYSTEM PERMEASE COMPONENT 2"/>
    <property type="match status" value="1"/>
</dbReference>
<reference evidence="9 10" key="1">
    <citation type="submission" date="2016-11" db="EMBL/GenBank/DDBJ databases">
        <authorList>
            <person name="Jaros S."/>
            <person name="Januszkiewicz K."/>
            <person name="Wedrychowicz H."/>
        </authorList>
    </citation>
    <scope>NUCLEOTIDE SEQUENCE [LARGE SCALE GENOMIC DNA]</scope>
    <source>
        <strain evidence="9 10">DSM 24574</strain>
    </source>
</reference>
<feature type="transmembrane region" description="Helical" evidence="6">
    <location>
        <begin position="442"/>
        <end position="462"/>
    </location>
</feature>
<organism evidence="9 10">
    <name type="scientific">Chryseolinea serpens</name>
    <dbReference type="NCBI Taxonomy" id="947013"/>
    <lineage>
        <taxon>Bacteria</taxon>
        <taxon>Pseudomonadati</taxon>
        <taxon>Bacteroidota</taxon>
        <taxon>Cytophagia</taxon>
        <taxon>Cytophagales</taxon>
        <taxon>Fulvivirgaceae</taxon>
        <taxon>Chryseolinea</taxon>
    </lineage>
</organism>
<feature type="transmembrane region" description="Helical" evidence="6">
    <location>
        <begin position="21"/>
        <end position="42"/>
    </location>
</feature>
<dbReference type="InterPro" id="IPR025857">
    <property type="entry name" value="MacB_PCD"/>
</dbReference>
<evidence type="ECO:0000256" key="1">
    <source>
        <dbReference type="ARBA" id="ARBA00004651"/>
    </source>
</evidence>
<keyword evidence="10" id="KW-1185">Reference proteome</keyword>
<evidence type="ECO:0000256" key="6">
    <source>
        <dbReference type="SAM" id="Phobius"/>
    </source>
</evidence>
<dbReference type="EMBL" id="FQWQ01000006">
    <property type="protein sequence ID" value="SHH99497.1"/>
    <property type="molecule type" value="Genomic_DNA"/>
</dbReference>
<dbReference type="STRING" id="947013.SAMN04488109_6589"/>
<feature type="transmembrane region" description="Helical" evidence="6">
    <location>
        <begin position="391"/>
        <end position="416"/>
    </location>
</feature>
<feature type="domain" description="MacB-like periplasmic core" evidence="8">
    <location>
        <begin position="450"/>
        <end position="623"/>
    </location>
</feature>
<dbReference type="PANTHER" id="PTHR30572">
    <property type="entry name" value="MEMBRANE COMPONENT OF TRANSPORTER-RELATED"/>
    <property type="match status" value="1"/>
</dbReference>
<keyword evidence="2" id="KW-1003">Cell membrane</keyword>
<feature type="transmembrane region" description="Helical" evidence="6">
    <location>
        <begin position="296"/>
        <end position="317"/>
    </location>
</feature>
<protein>
    <submittedName>
        <fullName evidence="9">ABC-type antimicrobial peptide transport system, permease component</fullName>
    </submittedName>
</protein>
<dbReference type="GO" id="GO:0022857">
    <property type="term" value="F:transmembrane transporter activity"/>
    <property type="evidence" value="ECO:0007669"/>
    <property type="project" value="TreeGrafter"/>
</dbReference>
<dbReference type="GO" id="GO:0005886">
    <property type="term" value="C:plasma membrane"/>
    <property type="evidence" value="ECO:0007669"/>
    <property type="project" value="UniProtKB-SubCell"/>
</dbReference>
<evidence type="ECO:0000256" key="4">
    <source>
        <dbReference type="ARBA" id="ARBA00022989"/>
    </source>
</evidence>
<dbReference type="AlphaFoldDB" id="A0A1M5XI41"/>
<feature type="transmembrane region" description="Helical" evidence="6">
    <location>
        <begin position="770"/>
        <end position="790"/>
    </location>
</feature>
<comment type="subcellular location">
    <subcellularLocation>
        <location evidence="1">Cell membrane</location>
        <topology evidence="1">Multi-pass membrane protein</topology>
    </subcellularLocation>
</comment>
<evidence type="ECO:0000256" key="3">
    <source>
        <dbReference type="ARBA" id="ARBA00022692"/>
    </source>
</evidence>
<keyword evidence="5 6" id="KW-0472">Membrane</keyword>
<keyword evidence="4 6" id="KW-1133">Transmembrane helix</keyword>
<dbReference type="OrthoDB" id="5933722at2"/>
<dbReference type="Pfam" id="PF12704">
    <property type="entry name" value="MacB_PCD"/>
    <property type="match status" value="2"/>
</dbReference>
<evidence type="ECO:0000256" key="5">
    <source>
        <dbReference type="ARBA" id="ARBA00023136"/>
    </source>
</evidence>
<dbReference type="Proteomes" id="UP000184212">
    <property type="component" value="Unassembled WGS sequence"/>
</dbReference>